<dbReference type="Pfam" id="PF26146">
    <property type="entry name" value="PI-PLC_X"/>
    <property type="match status" value="1"/>
</dbReference>
<gene>
    <name evidence="3" type="ORF">K461DRAFT_220077</name>
</gene>
<comment type="caution">
    <text evidence="3">The sequence shown here is derived from an EMBL/GenBank/DDBJ whole genome shotgun (WGS) entry which is preliminary data.</text>
</comment>
<dbReference type="GO" id="GO:0008081">
    <property type="term" value="F:phosphoric diester hydrolase activity"/>
    <property type="evidence" value="ECO:0007669"/>
    <property type="project" value="InterPro"/>
</dbReference>
<keyword evidence="4" id="KW-1185">Reference proteome</keyword>
<proteinExistence type="predicted"/>
<dbReference type="GO" id="GO:0006629">
    <property type="term" value="P:lipid metabolic process"/>
    <property type="evidence" value="ECO:0007669"/>
    <property type="project" value="InterPro"/>
</dbReference>
<name>A0A9P4JAP0_9PEZI</name>
<dbReference type="PANTHER" id="PTHR13593">
    <property type="match status" value="1"/>
</dbReference>
<evidence type="ECO:0000313" key="4">
    <source>
        <dbReference type="Proteomes" id="UP000799439"/>
    </source>
</evidence>
<dbReference type="Gene3D" id="3.20.20.190">
    <property type="entry name" value="Phosphatidylinositol (PI) phosphodiesterase"/>
    <property type="match status" value="1"/>
</dbReference>
<evidence type="ECO:0000256" key="1">
    <source>
        <dbReference type="SAM" id="MobiDB-lite"/>
    </source>
</evidence>
<dbReference type="OrthoDB" id="7984201at2759"/>
<organism evidence="3 4">
    <name type="scientific">Myriangium duriaei CBS 260.36</name>
    <dbReference type="NCBI Taxonomy" id="1168546"/>
    <lineage>
        <taxon>Eukaryota</taxon>
        <taxon>Fungi</taxon>
        <taxon>Dikarya</taxon>
        <taxon>Ascomycota</taxon>
        <taxon>Pezizomycotina</taxon>
        <taxon>Dothideomycetes</taxon>
        <taxon>Dothideomycetidae</taxon>
        <taxon>Myriangiales</taxon>
        <taxon>Myriangiaceae</taxon>
        <taxon>Myriangium</taxon>
    </lineage>
</organism>
<protein>
    <submittedName>
        <fullName evidence="3">PLC-like phosphodiesterase</fullName>
    </submittedName>
</protein>
<dbReference type="InterPro" id="IPR051057">
    <property type="entry name" value="PI-PLC_domain"/>
</dbReference>
<reference evidence="3" key="1">
    <citation type="journal article" date="2020" name="Stud. Mycol.">
        <title>101 Dothideomycetes genomes: a test case for predicting lifestyles and emergence of pathogens.</title>
        <authorList>
            <person name="Haridas S."/>
            <person name="Albert R."/>
            <person name="Binder M."/>
            <person name="Bloem J."/>
            <person name="Labutti K."/>
            <person name="Salamov A."/>
            <person name="Andreopoulos B."/>
            <person name="Baker S."/>
            <person name="Barry K."/>
            <person name="Bills G."/>
            <person name="Bluhm B."/>
            <person name="Cannon C."/>
            <person name="Castanera R."/>
            <person name="Culley D."/>
            <person name="Daum C."/>
            <person name="Ezra D."/>
            <person name="Gonzalez J."/>
            <person name="Henrissat B."/>
            <person name="Kuo A."/>
            <person name="Liang C."/>
            <person name="Lipzen A."/>
            <person name="Lutzoni F."/>
            <person name="Magnuson J."/>
            <person name="Mondo S."/>
            <person name="Nolan M."/>
            <person name="Ohm R."/>
            <person name="Pangilinan J."/>
            <person name="Park H.-J."/>
            <person name="Ramirez L."/>
            <person name="Alfaro M."/>
            <person name="Sun H."/>
            <person name="Tritt A."/>
            <person name="Yoshinaga Y."/>
            <person name="Zwiers L.-H."/>
            <person name="Turgeon B."/>
            <person name="Goodwin S."/>
            <person name="Spatafora J."/>
            <person name="Crous P."/>
            <person name="Grigoriev I."/>
        </authorList>
    </citation>
    <scope>NUCLEOTIDE SEQUENCE</scope>
    <source>
        <strain evidence="3">CBS 260.36</strain>
    </source>
</reference>
<feature type="compositionally biased region" description="Low complexity" evidence="1">
    <location>
        <begin position="102"/>
        <end position="117"/>
    </location>
</feature>
<evidence type="ECO:0000313" key="3">
    <source>
        <dbReference type="EMBL" id="KAF2157175.1"/>
    </source>
</evidence>
<feature type="chain" id="PRO_5040261870" evidence="2">
    <location>
        <begin position="19"/>
        <end position="447"/>
    </location>
</feature>
<feature type="signal peptide" evidence="2">
    <location>
        <begin position="1"/>
        <end position="18"/>
    </location>
</feature>
<feature type="region of interest" description="Disordered" evidence="1">
    <location>
        <begin position="102"/>
        <end position="123"/>
    </location>
</feature>
<dbReference type="PANTHER" id="PTHR13593:SF140">
    <property type="entry name" value="PLC-LIKE PHOSPHODIESTERASE"/>
    <property type="match status" value="1"/>
</dbReference>
<accession>A0A9P4JAP0</accession>
<keyword evidence="2" id="KW-0732">Signal</keyword>
<dbReference type="SUPFAM" id="SSF51695">
    <property type="entry name" value="PLC-like phosphodiesterases"/>
    <property type="match status" value="1"/>
</dbReference>
<dbReference type="InterPro" id="IPR017946">
    <property type="entry name" value="PLC-like_Pdiesterase_TIM-brl"/>
</dbReference>
<dbReference type="EMBL" id="ML996081">
    <property type="protein sequence ID" value="KAF2157175.1"/>
    <property type="molecule type" value="Genomic_DNA"/>
</dbReference>
<dbReference type="Proteomes" id="UP000799439">
    <property type="component" value="Unassembled WGS sequence"/>
</dbReference>
<evidence type="ECO:0000256" key="2">
    <source>
        <dbReference type="SAM" id="SignalP"/>
    </source>
</evidence>
<feature type="compositionally biased region" description="Low complexity" evidence="1">
    <location>
        <begin position="43"/>
        <end position="70"/>
    </location>
</feature>
<dbReference type="AlphaFoldDB" id="A0A9P4JAP0"/>
<feature type="region of interest" description="Disordered" evidence="1">
    <location>
        <begin position="41"/>
        <end position="70"/>
    </location>
</feature>
<sequence>MHSQWLWLLTLCTTGIFAAGTTSSSDSPQFTTLSSTLSVGLPSSTATSESSGASGSGSTTSGSASSTTTQGSTSTITLLVGGGGGVETLSVINGTSTIFPNSTATTTSGSGSSTSSTPRPTNTQPCNGWVEFCDRSYSNITFVAAHNAAFSIKGNAASNQIYSLTTQLNDGVRMLTGETQWVNNTFYACHTTCDLLNAGTLQANLQEVATWVKANPYDVVTILIVNSNFRPVEDYVDTIQGSGLAPYLYEPPHVPMRLDEWPTLQSMILSQKRVVIFMDYNANQTSVPYILDEFAHMWETPFSPQNISFPCDLQRPPSLTNLTEARDDYMYLANHNLNQAVSFAGTSFLIPNSAFINTTNAAGYDTGMMGLMANNCQAEWAGRPPNWLLVDYYNANNGSVFEVAARLNNVTWDGKCCGTTTSAAPRLGQTVGLMLGTLFGAVIWLTM</sequence>